<sequence length="275" mass="29657">MKKRKTYAAVMLAAGLLSLLGCATAFADAEGFSEEYSRFQDPDGILSGDEAEELNEKLDEISHNQDFDVTAALVNSLGGSSVQDYADDLYDMCDFGYGADRDGVLLLVSLEDHDWYISTSGYGITAFTDAGIQYIGEQIKPDLADGNYLDAFETYADQCDNFITQANSGEPYDVDHMPKEPLSPIWFGISFVVGLGGALIVVGVNKSELKSVGMQQEARNYVRPGSMKVTNSSDFFLYRKVTRTEKPQQKSSGSGGSSTHTSSSGKTHGGGGGKF</sequence>
<keyword evidence="6" id="KW-1185">Reference proteome</keyword>
<dbReference type="InterPro" id="IPR007621">
    <property type="entry name" value="TPM_dom"/>
</dbReference>
<feature type="compositionally biased region" description="Low complexity" evidence="1">
    <location>
        <begin position="257"/>
        <end position="266"/>
    </location>
</feature>
<keyword evidence="2" id="KW-0812">Transmembrane</keyword>
<protein>
    <submittedName>
        <fullName evidence="5">TPM domain-containing protein</fullName>
    </submittedName>
</protein>
<name>A0ABV1HJ81_9FIRM</name>
<accession>A0ABV1HJ81</accession>
<organism evidence="5 6">
    <name type="scientific">Ventrimonas faecis</name>
    <dbReference type="NCBI Taxonomy" id="3133170"/>
    <lineage>
        <taxon>Bacteria</taxon>
        <taxon>Bacillati</taxon>
        <taxon>Bacillota</taxon>
        <taxon>Clostridia</taxon>
        <taxon>Lachnospirales</taxon>
        <taxon>Lachnospiraceae</taxon>
        <taxon>Ventrimonas</taxon>
    </lineage>
</organism>
<evidence type="ECO:0000313" key="5">
    <source>
        <dbReference type="EMBL" id="MEQ2562362.1"/>
    </source>
</evidence>
<dbReference type="Gene3D" id="3.10.310.50">
    <property type="match status" value="1"/>
</dbReference>
<dbReference type="EMBL" id="JBBMFJ010000005">
    <property type="protein sequence ID" value="MEQ2562362.1"/>
    <property type="molecule type" value="Genomic_DNA"/>
</dbReference>
<keyword evidence="2" id="KW-1133">Transmembrane helix</keyword>
<dbReference type="Proteomes" id="UP001437460">
    <property type="component" value="Unassembled WGS sequence"/>
</dbReference>
<evidence type="ECO:0000256" key="2">
    <source>
        <dbReference type="SAM" id="Phobius"/>
    </source>
</evidence>
<dbReference type="PANTHER" id="PTHR30373:SF2">
    <property type="entry name" value="UPF0603 PROTEIN YGCG"/>
    <property type="match status" value="1"/>
</dbReference>
<evidence type="ECO:0000256" key="3">
    <source>
        <dbReference type="SAM" id="SignalP"/>
    </source>
</evidence>
<proteinExistence type="predicted"/>
<dbReference type="PANTHER" id="PTHR30373">
    <property type="entry name" value="UPF0603 PROTEIN YGCG"/>
    <property type="match status" value="1"/>
</dbReference>
<evidence type="ECO:0000259" key="4">
    <source>
        <dbReference type="Pfam" id="PF04536"/>
    </source>
</evidence>
<keyword evidence="3" id="KW-0732">Signal</keyword>
<evidence type="ECO:0000313" key="6">
    <source>
        <dbReference type="Proteomes" id="UP001437460"/>
    </source>
</evidence>
<dbReference type="Pfam" id="PF04536">
    <property type="entry name" value="TPM_phosphatase"/>
    <property type="match status" value="1"/>
</dbReference>
<reference evidence="5 6" key="1">
    <citation type="submission" date="2024-03" db="EMBL/GenBank/DDBJ databases">
        <title>Human intestinal bacterial collection.</title>
        <authorList>
            <person name="Pauvert C."/>
            <person name="Hitch T.C.A."/>
            <person name="Clavel T."/>
        </authorList>
    </citation>
    <scope>NUCLEOTIDE SEQUENCE [LARGE SCALE GENOMIC DNA]</scope>
    <source>
        <strain evidence="5 6">CLA-AP-H27</strain>
    </source>
</reference>
<feature type="chain" id="PRO_5045295307" evidence="3">
    <location>
        <begin position="28"/>
        <end position="275"/>
    </location>
</feature>
<feature type="domain" description="TPM" evidence="4">
    <location>
        <begin position="40"/>
        <end position="160"/>
    </location>
</feature>
<evidence type="ECO:0000256" key="1">
    <source>
        <dbReference type="SAM" id="MobiDB-lite"/>
    </source>
</evidence>
<feature type="region of interest" description="Disordered" evidence="1">
    <location>
        <begin position="243"/>
        <end position="275"/>
    </location>
</feature>
<feature type="signal peptide" evidence="3">
    <location>
        <begin position="1"/>
        <end position="27"/>
    </location>
</feature>
<dbReference type="PROSITE" id="PS51257">
    <property type="entry name" value="PROKAR_LIPOPROTEIN"/>
    <property type="match status" value="1"/>
</dbReference>
<gene>
    <name evidence="5" type="ORF">WMO41_04145</name>
</gene>
<keyword evidence="2" id="KW-0472">Membrane</keyword>
<dbReference type="RefSeq" id="WP_349228682.1">
    <property type="nucleotide sequence ID" value="NZ_JBBMFJ010000005.1"/>
</dbReference>
<comment type="caution">
    <text evidence="5">The sequence shown here is derived from an EMBL/GenBank/DDBJ whole genome shotgun (WGS) entry which is preliminary data.</text>
</comment>
<feature type="transmembrane region" description="Helical" evidence="2">
    <location>
        <begin position="185"/>
        <end position="204"/>
    </location>
</feature>